<comment type="similarity">
    <text evidence="1">Belongs to the short-chain dehydrogenases/reductases (SDR) family.</text>
</comment>
<dbReference type="AlphaFoldDB" id="A0AAD7ADW4"/>
<dbReference type="InterPro" id="IPR002347">
    <property type="entry name" value="SDR_fam"/>
</dbReference>
<dbReference type="InterPro" id="IPR020904">
    <property type="entry name" value="Sc_DH/Rdtase_CS"/>
</dbReference>
<evidence type="ECO:0000256" key="1">
    <source>
        <dbReference type="ARBA" id="ARBA00006484"/>
    </source>
</evidence>
<evidence type="ECO:0008006" key="6">
    <source>
        <dbReference type="Google" id="ProtNLM"/>
    </source>
</evidence>
<dbReference type="PANTHER" id="PTHR24321:SF8">
    <property type="entry name" value="ESTRADIOL 17-BETA-DEHYDROGENASE 8-RELATED"/>
    <property type="match status" value="1"/>
</dbReference>
<dbReference type="EMBL" id="JARIHO010000009">
    <property type="protein sequence ID" value="KAJ7355985.1"/>
    <property type="molecule type" value="Genomic_DNA"/>
</dbReference>
<keyword evidence="3" id="KW-0560">Oxidoreductase</keyword>
<dbReference type="PRINTS" id="PR00081">
    <property type="entry name" value="GDHRDH"/>
</dbReference>
<comment type="caution">
    <text evidence="4">The sequence shown here is derived from an EMBL/GenBank/DDBJ whole genome shotgun (WGS) entry which is preliminary data.</text>
</comment>
<dbReference type="Proteomes" id="UP001218218">
    <property type="component" value="Unassembled WGS sequence"/>
</dbReference>
<dbReference type="InterPro" id="IPR036291">
    <property type="entry name" value="NAD(P)-bd_dom_sf"/>
</dbReference>
<keyword evidence="2" id="KW-0521">NADP</keyword>
<dbReference type="FunFam" id="3.40.50.720:FF:000084">
    <property type="entry name" value="Short-chain dehydrogenase reductase"/>
    <property type="match status" value="1"/>
</dbReference>
<dbReference type="Gene3D" id="3.40.50.720">
    <property type="entry name" value="NAD(P)-binding Rossmann-like Domain"/>
    <property type="match status" value="1"/>
</dbReference>
<sequence>MSTATQTHEYTRTAIVTGAAQGIGRGISLRLAADGLDVAIADLPSQIDALNAVVAEIQQLGRKAVAVIANVSKEDEVKALVETTVSSLGRLDVMVANAGIVNGPGGVVSIIDANVENWQKGWDVNLRGTLLCYQYAARQMIKQGAWGRIIGASSACGQRGYAGLGGYCISKAAIRSMTQTAALELREHNVTVNSYAPGAINTNMIASPLDKEHGVGFGIKQLLKLGDVRTGTPADVANLASFLASPESHFITGQTISVDDGIHFA</sequence>
<evidence type="ECO:0000313" key="5">
    <source>
        <dbReference type="Proteomes" id="UP001218218"/>
    </source>
</evidence>
<dbReference type="PANTHER" id="PTHR24321">
    <property type="entry name" value="DEHYDROGENASES, SHORT CHAIN"/>
    <property type="match status" value="1"/>
</dbReference>
<reference evidence="4" key="1">
    <citation type="submission" date="2023-03" db="EMBL/GenBank/DDBJ databases">
        <title>Massive genome expansion in bonnet fungi (Mycena s.s.) driven by repeated elements and novel gene families across ecological guilds.</title>
        <authorList>
            <consortium name="Lawrence Berkeley National Laboratory"/>
            <person name="Harder C.B."/>
            <person name="Miyauchi S."/>
            <person name="Viragh M."/>
            <person name="Kuo A."/>
            <person name="Thoen E."/>
            <person name="Andreopoulos B."/>
            <person name="Lu D."/>
            <person name="Skrede I."/>
            <person name="Drula E."/>
            <person name="Henrissat B."/>
            <person name="Morin E."/>
            <person name="Kohler A."/>
            <person name="Barry K."/>
            <person name="LaButti K."/>
            <person name="Morin E."/>
            <person name="Salamov A."/>
            <person name="Lipzen A."/>
            <person name="Mereny Z."/>
            <person name="Hegedus B."/>
            <person name="Baldrian P."/>
            <person name="Stursova M."/>
            <person name="Weitz H."/>
            <person name="Taylor A."/>
            <person name="Grigoriev I.V."/>
            <person name="Nagy L.G."/>
            <person name="Martin F."/>
            <person name="Kauserud H."/>
        </authorList>
    </citation>
    <scope>NUCLEOTIDE SEQUENCE</scope>
    <source>
        <strain evidence="4">CBHHK002</strain>
    </source>
</reference>
<evidence type="ECO:0000256" key="2">
    <source>
        <dbReference type="ARBA" id="ARBA00022857"/>
    </source>
</evidence>
<protein>
    <recommendedName>
        <fullName evidence="6">NAD(P)-binding protein</fullName>
    </recommendedName>
</protein>
<proteinExistence type="inferred from homology"/>
<evidence type="ECO:0000313" key="4">
    <source>
        <dbReference type="EMBL" id="KAJ7355985.1"/>
    </source>
</evidence>
<evidence type="ECO:0000256" key="3">
    <source>
        <dbReference type="ARBA" id="ARBA00023002"/>
    </source>
</evidence>
<accession>A0AAD7ADW4</accession>
<dbReference type="Pfam" id="PF13561">
    <property type="entry name" value="adh_short_C2"/>
    <property type="match status" value="1"/>
</dbReference>
<dbReference type="GO" id="GO:0016491">
    <property type="term" value="F:oxidoreductase activity"/>
    <property type="evidence" value="ECO:0007669"/>
    <property type="project" value="UniProtKB-KW"/>
</dbReference>
<dbReference type="PROSITE" id="PS00061">
    <property type="entry name" value="ADH_SHORT"/>
    <property type="match status" value="1"/>
</dbReference>
<dbReference type="PRINTS" id="PR00080">
    <property type="entry name" value="SDRFAMILY"/>
</dbReference>
<name>A0AAD7ADW4_9AGAR</name>
<organism evidence="4 5">
    <name type="scientific">Mycena albidolilacea</name>
    <dbReference type="NCBI Taxonomy" id="1033008"/>
    <lineage>
        <taxon>Eukaryota</taxon>
        <taxon>Fungi</taxon>
        <taxon>Dikarya</taxon>
        <taxon>Basidiomycota</taxon>
        <taxon>Agaricomycotina</taxon>
        <taxon>Agaricomycetes</taxon>
        <taxon>Agaricomycetidae</taxon>
        <taxon>Agaricales</taxon>
        <taxon>Marasmiineae</taxon>
        <taxon>Mycenaceae</taxon>
        <taxon>Mycena</taxon>
    </lineage>
</organism>
<gene>
    <name evidence="4" type="ORF">DFH08DRAFT_854056</name>
</gene>
<dbReference type="SUPFAM" id="SSF51735">
    <property type="entry name" value="NAD(P)-binding Rossmann-fold domains"/>
    <property type="match status" value="1"/>
</dbReference>
<keyword evidence="5" id="KW-1185">Reference proteome</keyword>